<dbReference type="Proteomes" id="UP000254794">
    <property type="component" value="Unassembled WGS sequence"/>
</dbReference>
<evidence type="ECO:0000256" key="2">
    <source>
        <dbReference type="ARBA" id="ARBA00006611"/>
    </source>
</evidence>
<comment type="similarity">
    <text evidence="2">Belongs to the GSP E family.</text>
</comment>
<evidence type="ECO:0000313" key="8">
    <source>
        <dbReference type="Proteomes" id="UP000254794"/>
    </source>
</evidence>
<dbReference type="GO" id="GO:0005886">
    <property type="term" value="C:plasma membrane"/>
    <property type="evidence" value="ECO:0007669"/>
    <property type="project" value="TreeGrafter"/>
</dbReference>
<dbReference type="GO" id="GO:0005524">
    <property type="term" value="F:ATP binding"/>
    <property type="evidence" value="ECO:0007669"/>
    <property type="project" value="UniProtKB-KW"/>
</dbReference>
<dbReference type="FunFam" id="3.40.50.300:FF:000398">
    <property type="entry name" value="Type IV pilus assembly ATPase PilB"/>
    <property type="match status" value="1"/>
</dbReference>
<dbReference type="Pfam" id="PF00437">
    <property type="entry name" value="T2SSE"/>
    <property type="match status" value="1"/>
</dbReference>
<dbReference type="InterPro" id="IPR001482">
    <property type="entry name" value="T2SS/T4SS_dom"/>
</dbReference>
<dbReference type="AlphaFoldDB" id="A0A378JNU3"/>
<evidence type="ECO:0000313" key="7">
    <source>
        <dbReference type="EMBL" id="STX51660.1"/>
    </source>
</evidence>
<dbReference type="SUPFAM" id="SSF52540">
    <property type="entry name" value="P-loop containing nucleoside triphosphate hydrolases"/>
    <property type="match status" value="1"/>
</dbReference>
<feature type="domain" description="Bacterial type II secretion system protein E" evidence="6">
    <location>
        <begin position="390"/>
        <end position="404"/>
    </location>
</feature>
<dbReference type="PANTHER" id="PTHR30258:SF1">
    <property type="entry name" value="PROTEIN TRANSPORT PROTEIN HOFB HOMOLOG"/>
    <property type="match status" value="1"/>
</dbReference>
<evidence type="ECO:0000256" key="3">
    <source>
        <dbReference type="ARBA" id="ARBA00022490"/>
    </source>
</evidence>
<dbReference type="GO" id="GO:0005737">
    <property type="term" value="C:cytoplasm"/>
    <property type="evidence" value="ECO:0007669"/>
    <property type="project" value="UniProtKB-SubCell"/>
</dbReference>
<dbReference type="EMBL" id="UGOD01000001">
    <property type="protein sequence ID" value="STX51660.1"/>
    <property type="molecule type" value="Genomic_DNA"/>
</dbReference>
<evidence type="ECO:0000259" key="6">
    <source>
        <dbReference type="PROSITE" id="PS00662"/>
    </source>
</evidence>
<dbReference type="InterPro" id="IPR007831">
    <property type="entry name" value="T2SS_GspE_N"/>
</dbReference>
<dbReference type="NCBIfam" id="TIGR02538">
    <property type="entry name" value="type_IV_pilB"/>
    <property type="match status" value="1"/>
</dbReference>
<dbReference type="InterPro" id="IPR037257">
    <property type="entry name" value="T2SS_E_N_sf"/>
</dbReference>
<proteinExistence type="inferred from homology"/>
<comment type="subcellular location">
    <subcellularLocation>
        <location evidence="1">Cytoplasm</location>
    </subcellularLocation>
</comment>
<keyword evidence="5" id="KW-0067">ATP-binding</keyword>
<dbReference type="Gene3D" id="3.30.450.90">
    <property type="match status" value="1"/>
</dbReference>
<keyword evidence="8" id="KW-1185">Reference proteome</keyword>
<evidence type="ECO:0000256" key="1">
    <source>
        <dbReference type="ARBA" id="ARBA00004496"/>
    </source>
</evidence>
<dbReference type="SUPFAM" id="SSF160246">
    <property type="entry name" value="EspE N-terminal domain-like"/>
    <property type="match status" value="1"/>
</dbReference>
<dbReference type="InterPro" id="IPR013374">
    <property type="entry name" value="ATPase_typ4_pilus-assembl_PilB"/>
</dbReference>
<dbReference type="CDD" id="cd01129">
    <property type="entry name" value="PulE-GspE-like"/>
    <property type="match status" value="1"/>
</dbReference>
<dbReference type="Gene3D" id="3.30.300.160">
    <property type="entry name" value="Type II secretion system, protein E, N-terminal domain"/>
    <property type="match status" value="1"/>
</dbReference>
<keyword evidence="4" id="KW-0547">Nucleotide-binding</keyword>
<gene>
    <name evidence="7" type="primary">epsE</name>
    <name evidence="7" type="ORF">NCTC13316_01756</name>
</gene>
<organism evidence="7 8">
    <name type="scientific">Legionella busanensis</name>
    <dbReference type="NCBI Taxonomy" id="190655"/>
    <lineage>
        <taxon>Bacteria</taxon>
        <taxon>Pseudomonadati</taxon>
        <taxon>Pseudomonadota</taxon>
        <taxon>Gammaproteobacteria</taxon>
        <taxon>Legionellales</taxon>
        <taxon>Legionellaceae</taxon>
        <taxon>Legionella</taxon>
    </lineage>
</organism>
<evidence type="ECO:0000256" key="4">
    <source>
        <dbReference type="ARBA" id="ARBA00022741"/>
    </source>
</evidence>
<name>A0A378JNU3_9GAMM</name>
<dbReference type="PANTHER" id="PTHR30258">
    <property type="entry name" value="TYPE II SECRETION SYSTEM PROTEIN GSPE-RELATED"/>
    <property type="match status" value="1"/>
</dbReference>
<keyword evidence="3" id="KW-0963">Cytoplasm</keyword>
<protein>
    <submittedName>
        <fullName evidence="7">Type IV pilus assembly protein PilB</fullName>
    </submittedName>
</protein>
<dbReference type="RefSeq" id="WP_115331282.1">
    <property type="nucleotide sequence ID" value="NZ_CAAAHP010000002.1"/>
</dbReference>
<dbReference type="InterPro" id="IPR003593">
    <property type="entry name" value="AAA+_ATPase"/>
</dbReference>
<evidence type="ECO:0000256" key="5">
    <source>
        <dbReference type="ARBA" id="ARBA00022840"/>
    </source>
</evidence>
<sequence length="573" mass="63586">MKATSEDQSLQGIAQLMVHENLLDKVKALEYQRIAQNNRQTLLQYLVSNHILESSRIALIIAKNFGVPLLDLDSIDPDIIPISLVNDKLIGRHCIIPLYTHGNHLYLATDDPSKQTALKEVQFHTGLHTNAIVVETDKLAKLIDKFLYEKENEGLASYGASDEGYEGIEINSGEEEPEENTLKQEDAPIVRFVNKIILEAIKKGVSDIHFEPFEKDYRIRYRLDGILTEVAMPPASLASRITSRIKVMSNLDISERRVPQDGRFKMRLSKSRAIDFRISTCPTVGGEKVVMRILDPSATKLGIESLGFNPVQKQHFLQTIEKPQGMILVTGPTGSGKTVTLYTALNLLNTQEVNISTAEDPVEIKLQGVNQVNINPKAGLTFSGTLRAFLRQDPDIIMVGEIRDLETAEISIKAAQTGHLVLSTLHTNSAAETLTRLSNMGVPTFNIASSVSLIIAQRLARRLCDQCKSIRDDLTPQSLVELGFSEKEAQSIQLYKAMGCHYCSNKGYRGRIGLFEVMPMSKEIGKVIMSGGNSFDILRQAQAEGLTTIYQAGLEKIKEGITTLEEVNRVTIE</sequence>
<dbReference type="GO" id="GO:0016887">
    <property type="term" value="F:ATP hydrolysis activity"/>
    <property type="evidence" value="ECO:0007669"/>
    <property type="project" value="InterPro"/>
</dbReference>
<reference evidence="7 8" key="1">
    <citation type="submission" date="2018-06" db="EMBL/GenBank/DDBJ databases">
        <authorList>
            <consortium name="Pathogen Informatics"/>
            <person name="Doyle S."/>
        </authorList>
    </citation>
    <scope>NUCLEOTIDE SEQUENCE [LARGE SCALE GENOMIC DNA]</scope>
    <source>
        <strain evidence="7 8">NCTC13316</strain>
    </source>
</reference>
<dbReference type="PROSITE" id="PS00662">
    <property type="entry name" value="T2SP_E"/>
    <property type="match status" value="1"/>
</dbReference>
<dbReference type="Pfam" id="PF05157">
    <property type="entry name" value="MshEN"/>
    <property type="match status" value="1"/>
</dbReference>
<dbReference type="FunFam" id="3.30.450.90:FF:000001">
    <property type="entry name" value="Type II secretion system ATPase GspE"/>
    <property type="match status" value="1"/>
</dbReference>
<dbReference type="InterPro" id="IPR027417">
    <property type="entry name" value="P-loop_NTPase"/>
</dbReference>
<dbReference type="Gene3D" id="3.40.50.300">
    <property type="entry name" value="P-loop containing nucleotide triphosphate hydrolases"/>
    <property type="match status" value="1"/>
</dbReference>
<dbReference type="SMART" id="SM00382">
    <property type="entry name" value="AAA"/>
    <property type="match status" value="1"/>
</dbReference>
<accession>A0A378JNU3</accession>
<dbReference type="OrthoDB" id="9804785at2"/>
<dbReference type="GO" id="GO:0009297">
    <property type="term" value="P:pilus assembly"/>
    <property type="evidence" value="ECO:0007669"/>
    <property type="project" value="InterPro"/>
</dbReference>